<feature type="region of interest" description="Disordered" evidence="2">
    <location>
        <begin position="33"/>
        <end position="54"/>
    </location>
</feature>
<dbReference type="InterPro" id="IPR000073">
    <property type="entry name" value="AB_hydrolase_1"/>
</dbReference>
<dbReference type="OrthoDB" id="94039at2759"/>
<keyword evidence="5" id="KW-1185">Reference proteome</keyword>
<evidence type="ECO:0000313" key="5">
    <source>
        <dbReference type="Proteomes" id="UP000772434"/>
    </source>
</evidence>
<dbReference type="InterPro" id="IPR029058">
    <property type="entry name" value="AB_hydrolase_fold"/>
</dbReference>
<sequence length="409" mass="45674">MVSLDISSFTYETRASGLLLWNSAKRYRPKFQDTTAEEANSATSSNANDNGARDRRKLDSEGMVLLMAHGTGYHKEHWEPTIEHLFDLEFTTASASSSPNPKSAIHIRECWAVDVQNHGEAAVLNEKITREKPEVWSIWDYADAFATLRRDILGADASYQDNKFVLVAHSASATAAVLATTYFPVPTIPEIFHSLIFIEPATIPDPSFVDPAKHTPLFRSVGQLMLKRKDTWPSKEAAKEWMSEKLPWGMWDERVLNAYVEFGLGTVSGDKEGAVTLRCTREIESLIYNRGVRQGLPGLWQLNLLCNVNAHLGDSRLSGLDKDVKKAKPGVGKPILPIHVVWGEIDDMFSSEVKDGLEDPAQGRVFTSVRRVEDVGHMMVQTSPQATAKALWDIFVESVDEFQEVKSKL</sequence>
<name>A0A9P5Q1A3_9AGAR</name>
<evidence type="ECO:0000259" key="3">
    <source>
        <dbReference type="Pfam" id="PF12697"/>
    </source>
</evidence>
<feature type="compositionally biased region" description="Low complexity" evidence="2">
    <location>
        <begin position="33"/>
        <end position="50"/>
    </location>
</feature>
<evidence type="ECO:0000313" key="4">
    <source>
        <dbReference type="EMBL" id="KAF9073643.1"/>
    </source>
</evidence>
<evidence type="ECO:0000256" key="1">
    <source>
        <dbReference type="ARBA" id="ARBA00022801"/>
    </source>
</evidence>
<dbReference type="SUPFAM" id="SSF53474">
    <property type="entry name" value="alpha/beta-Hydrolases"/>
    <property type="match status" value="1"/>
</dbReference>
<evidence type="ECO:0000256" key="2">
    <source>
        <dbReference type="SAM" id="MobiDB-lite"/>
    </source>
</evidence>
<dbReference type="PANTHER" id="PTHR43798">
    <property type="entry name" value="MONOACYLGLYCEROL LIPASE"/>
    <property type="match status" value="1"/>
</dbReference>
<comment type="caution">
    <text evidence="4">The sequence shown here is derived from an EMBL/GenBank/DDBJ whole genome shotgun (WGS) entry which is preliminary data.</text>
</comment>
<dbReference type="PANTHER" id="PTHR43798:SF31">
    <property type="entry name" value="AB HYDROLASE SUPERFAMILY PROTEIN YCLE"/>
    <property type="match status" value="1"/>
</dbReference>
<reference evidence="4" key="1">
    <citation type="submission" date="2020-11" db="EMBL/GenBank/DDBJ databases">
        <authorList>
            <consortium name="DOE Joint Genome Institute"/>
            <person name="Ahrendt S."/>
            <person name="Riley R."/>
            <person name="Andreopoulos W."/>
            <person name="Labutti K."/>
            <person name="Pangilinan J."/>
            <person name="Ruiz-Duenas F.J."/>
            <person name="Barrasa J.M."/>
            <person name="Sanchez-Garcia M."/>
            <person name="Camarero S."/>
            <person name="Miyauchi S."/>
            <person name="Serrano A."/>
            <person name="Linde D."/>
            <person name="Babiker R."/>
            <person name="Drula E."/>
            <person name="Ayuso-Fernandez I."/>
            <person name="Pacheco R."/>
            <person name="Padilla G."/>
            <person name="Ferreira P."/>
            <person name="Barriuso J."/>
            <person name="Kellner H."/>
            <person name="Castanera R."/>
            <person name="Alfaro M."/>
            <person name="Ramirez L."/>
            <person name="Pisabarro A.G."/>
            <person name="Kuo A."/>
            <person name="Tritt A."/>
            <person name="Lipzen A."/>
            <person name="He G."/>
            <person name="Yan M."/>
            <person name="Ng V."/>
            <person name="Cullen D."/>
            <person name="Martin F."/>
            <person name="Rosso M.-N."/>
            <person name="Henrissat B."/>
            <person name="Hibbett D."/>
            <person name="Martinez A.T."/>
            <person name="Grigoriev I.V."/>
        </authorList>
    </citation>
    <scope>NUCLEOTIDE SEQUENCE</scope>
    <source>
        <strain evidence="4">AH 40177</strain>
    </source>
</reference>
<dbReference type="AlphaFoldDB" id="A0A9P5Q1A3"/>
<dbReference type="GO" id="GO:0016020">
    <property type="term" value="C:membrane"/>
    <property type="evidence" value="ECO:0007669"/>
    <property type="project" value="TreeGrafter"/>
</dbReference>
<keyword evidence="1 4" id="KW-0378">Hydrolase</keyword>
<feature type="domain" description="AB hydrolase-1" evidence="3">
    <location>
        <begin position="65"/>
        <end position="390"/>
    </location>
</feature>
<organism evidence="4 5">
    <name type="scientific">Rhodocollybia butyracea</name>
    <dbReference type="NCBI Taxonomy" id="206335"/>
    <lineage>
        <taxon>Eukaryota</taxon>
        <taxon>Fungi</taxon>
        <taxon>Dikarya</taxon>
        <taxon>Basidiomycota</taxon>
        <taxon>Agaricomycotina</taxon>
        <taxon>Agaricomycetes</taxon>
        <taxon>Agaricomycetidae</taxon>
        <taxon>Agaricales</taxon>
        <taxon>Marasmiineae</taxon>
        <taxon>Omphalotaceae</taxon>
        <taxon>Rhodocollybia</taxon>
    </lineage>
</organism>
<accession>A0A9P5Q1A3</accession>
<dbReference type="Pfam" id="PF12697">
    <property type="entry name" value="Abhydrolase_6"/>
    <property type="match status" value="1"/>
</dbReference>
<dbReference type="Proteomes" id="UP000772434">
    <property type="component" value="Unassembled WGS sequence"/>
</dbReference>
<dbReference type="InterPro" id="IPR050266">
    <property type="entry name" value="AB_hydrolase_sf"/>
</dbReference>
<dbReference type="EMBL" id="JADNRY010000017">
    <property type="protein sequence ID" value="KAF9073643.1"/>
    <property type="molecule type" value="Genomic_DNA"/>
</dbReference>
<proteinExistence type="predicted"/>
<dbReference type="Gene3D" id="3.40.50.1820">
    <property type="entry name" value="alpha/beta hydrolase"/>
    <property type="match status" value="1"/>
</dbReference>
<gene>
    <name evidence="4" type="ORF">BDP27DRAFT_1400216</name>
</gene>
<dbReference type="GO" id="GO:0016787">
    <property type="term" value="F:hydrolase activity"/>
    <property type="evidence" value="ECO:0007669"/>
    <property type="project" value="UniProtKB-KW"/>
</dbReference>
<protein>
    <submittedName>
        <fullName evidence="4">Alpha/beta hydrolase family-domain-containing protein</fullName>
    </submittedName>
</protein>